<evidence type="ECO:0000256" key="6">
    <source>
        <dbReference type="ARBA" id="ARBA00023136"/>
    </source>
</evidence>
<feature type="transmembrane region" description="Helical" evidence="8">
    <location>
        <begin position="598"/>
        <end position="629"/>
    </location>
</feature>
<keyword evidence="5 8" id="KW-1133">Transmembrane helix</keyword>
<proteinExistence type="inferred from homology"/>
<keyword evidence="7" id="KW-0175">Coiled coil</keyword>
<dbReference type="InterPro" id="IPR045122">
    <property type="entry name" value="Csc1-like"/>
</dbReference>
<keyword evidence="14" id="KW-1185">Reference proteome</keyword>
<dbReference type="InterPro" id="IPR001498">
    <property type="entry name" value="Impact_N"/>
</dbReference>
<feature type="domain" description="CSC1/OSCA1-like 7TM region" evidence="10">
    <location>
        <begin position="598"/>
        <end position="664"/>
    </location>
</feature>
<evidence type="ECO:0000259" key="9">
    <source>
        <dbReference type="Pfam" id="PF01205"/>
    </source>
</evidence>
<dbReference type="Proteomes" id="UP000620124">
    <property type="component" value="Unassembled WGS sequence"/>
</dbReference>
<keyword evidence="4 8" id="KW-0812">Transmembrane</keyword>
<evidence type="ECO:0000256" key="1">
    <source>
        <dbReference type="ARBA" id="ARBA00004141"/>
    </source>
</evidence>
<evidence type="ECO:0000256" key="3">
    <source>
        <dbReference type="ARBA" id="ARBA00022448"/>
    </source>
</evidence>
<dbReference type="InterPro" id="IPR032880">
    <property type="entry name" value="CSC1/OSCA1-like_N"/>
</dbReference>
<evidence type="ECO:0000256" key="8">
    <source>
        <dbReference type="SAM" id="Phobius"/>
    </source>
</evidence>
<dbReference type="AlphaFoldDB" id="A0A8H6YP20"/>
<dbReference type="OrthoDB" id="2150324at2759"/>
<dbReference type="GO" id="GO:0005227">
    <property type="term" value="F:calcium-activated cation channel activity"/>
    <property type="evidence" value="ECO:0007669"/>
    <property type="project" value="InterPro"/>
</dbReference>
<dbReference type="Pfam" id="PF02714">
    <property type="entry name" value="RSN1_7TM"/>
    <property type="match status" value="2"/>
</dbReference>
<feature type="coiled-coil region" evidence="7">
    <location>
        <begin position="1076"/>
        <end position="1103"/>
    </location>
</feature>
<comment type="caution">
    <text evidence="13">The sequence shown here is derived from an EMBL/GenBank/DDBJ whole genome shotgun (WGS) entry which is preliminary data.</text>
</comment>
<dbReference type="InterPro" id="IPR003864">
    <property type="entry name" value="CSC1/OSCA1-like_7TM"/>
</dbReference>
<feature type="domain" description="CSC1/OSCA1-like cytosolic" evidence="12">
    <location>
        <begin position="197"/>
        <end position="359"/>
    </location>
</feature>
<dbReference type="Pfam" id="PF13967">
    <property type="entry name" value="RSN1_TM"/>
    <property type="match status" value="1"/>
</dbReference>
<feature type="transmembrane region" description="Helical" evidence="8">
    <location>
        <begin position="108"/>
        <end position="127"/>
    </location>
</feature>
<dbReference type="PANTHER" id="PTHR13018">
    <property type="entry name" value="PROBABLE MEMBRANE PROTEIN DUF221-RELATED"/>
    <property type="match status" value="1"/>
</dbReference>
<evidence type="ECO:0000259" key="11">
    <source>
        <dbReference type="Pfam" id="PF13967"/>
    </source>
</evidence>
<organism evidence="13 14">
    <name type="scientific">Mycena venus</name>
    <dbReference type="NCBI Taxonomy" id="2733690"/>
    <lineage>
        <taxon>Eukaryota</taxon>
        <taxon>Fungi</taxon>
        <taxon>Dikarya</taxon>
        <taxon>Basidiomycota</taxon>
        <taxon>Agaricomycotina</taxon>
        <taxon>Agaricomycetes</taxon>
        <taxon>Agaricomycetidae</taxon>
        <taxon>Agaricales</taxon>
        <taxon>Marasmiineae</taxon>
        <taxon>Mycenaceae</taxon>
        <taxon>Mycena</taxon>
    </lineage>
</organism>
<keyword evidence="3" id="KW-0813">Transport</keyword>
<feature type="domain" description="CSC1/OSCA1-like 7TM region" evidence="10">
    <location>
        <begin position="370"/>
        <end position="497"/>
    </location>
</feature>
<protein>
    <submittedName>
        <fullName evidence="13">DUF221-domain-containing protein</fullName>
    </submittedName>
</protein>
<feature type="transmembrane region" description="Helical" evidence="8">
    <location>
        <begin position="676"/>
        <end position="693"/>
    </location>
</feature>
<keyword evidence="6 8" id="KW-0472">Membrane</keyword>
<feature type="transmembrane region" description="Helical" evidence="8">
    <location>
        <begin position="419"/>
        <end position="443"/>
    </location>
</feature>
<evidence type="ECO:0000256" key="5">
    <source>
        <dbReference type="ARBA" id="ARBA00022989"/>
    </source>
</evidence>
<dbReference type="InterPro" id="IPR020568">
    <property type="entry name" value="Ribosomal_Su5_D2-typ_SF"/>
</dbReference>
<sequence length="1152" mass="128359">MGFDPTAAQDAFNAGRTVAPAAVGSQVLIMSTISLLTLVLFNVLRPRNKIVYEPKVKYHVGDKSPPQISDSFCGWLPPLIHIKEPELLDKIGLDAVAFLRFLRLVRQTFAGIAILTCCILIPVNFRYNRDHVLPKKRDALSMLTIRDVKGNSIYYHVAVSYLITILVIGFIYIHGRAMVELRNRWFKSPEYMRSFYARTLSITRVPKKLQQDIGLTEILGKSLPYPITSVHMARTVGDLPQLIEYHNQTVRDFEAVLVKYLKGGIHNKARPVVTSGGFCGIGATHRDAIEYYTNKLKKTEAAVEEYRSKIDARKPENYGFASLAAVPYAHIVARKLAGKHPRGTTVTLAPNPKDIIWSNMNQSRRSLAFKRLIGFGWLSAICFFSLIPLFFVAALANLDGVTAAGYLPFLDDWLGDSEVTFAIISGVVPPAVSGLLTVFLPRIMRWLGKYQGALTHASLDRAVVARYFAFLVISQLIVFTLIGVVFNSVTEIVDEIGMHKGAKAILANLDKLPGKQDFQNLHQHLYLLVEILPPSWFPRRLRPRTDHQIALGLVQDPVTSLEEPRAIYVNGRNHRDSNMLSTTYDCGVQASILNLYKLFMAAVGLIFAPLVPLVSLAAAIVFWISSWVYKYQLMFVFVTKRLWNVVINRVLASLFLMQCLMILTIGLQLSFRSTKMAIAIPPILMIIVFKIYMNRKFNKNFYYYLPDEEELRTAHVHSTRSDTVKQKLQSRFGHPSLHSELFTPMVHADQMELLRQVYAGKIEETVEGKTRDANANVEVLGGLRIAAIQQSDLQYDPVIYSRDRGRPPEHPNIIVRPAYWVRPNPFATPAELFRSTAVGLSSRAAANVTHSSLVYFPAAHVSSVVPSAGRIRSSRADISAHVDGVVSDATRTRDTPRRPDAPTHVGGVFASPAGNPVSFLMSTGNLDSFIISGRPQPQVLSTSQEIRDRGSLFVATIYAASSPVQAAECIAHLSNVVHAQKPASHEMSAWRCMVLKNGCTGLGGPDDFEVREGSADDGERWGGDKIMTVMRKQGIIDAAVIVSRWYGGTMLGPARFSHIETCALEVCREFKRREEVKDALTTLRSLDDILAQLRDELAVLKSETAAPVKAQDYSGWIDWDLHKARRLIRAREGAISSVKGLISTTQQMGIQK</sequence>
<evidence type="ECO:0000259" key="10">
    <source>
        <dbReference type="Pfam" id="PF02714"/>
    </source>
</evidence>
<feature type="domain" description="CSC1/OSCA1-like N-terminal transmembrane" evidence="11">
    <location>
        <begin position="23"/>
        <end position="173"/>
    </location>
</feature>
<dbReference type="EMBL" id="JACAZI010000004">
    <property type="protein sequence ID" value="KAF7362221.1"/>
    <property type="molecule type" value="Genomic_DNA"/>
</dbReference>
<feature type="transmembrane region" description="Helical" evidence="8">
    <location>
        <begin position="372"/>
        <end position="396"/>
    </location>
</feature>
<dbReference type="PROSITE" id="PS00910">
    <property type="entry name" value="UPF0029"/>
    <property type="match status" value="1"/>
</dbReference>
<dbReference type="PANTHER" id="PTHR13018:SF149">
    <property type="entry name" value="DOMAIN PROTEIN, PUTATIVE (AFU_ORTHOLOGUE AFUA_3G11660)-RELATED"/>
    <property type="match status" value="1"/>
</dbReference>
<dbReference type="InterPro" id="IPR027815">
    <property type="entry name" value="CSC1/OSCA1-like_cyt"/>
</dbReference>
<dbReference type="InterPro" id="IPR020569">
    <property type="entry name" value="UPF0029_Impact_CS"/>
</dbReference>
<evidence type="ECO:0000313" key="13">
    <source>
        <dbReference type="EMBL" id="KAF7362221.1"/>
    </source>
</evidence>
<feature type="domain" description="Impact N-terminal" evidence="9">
    <location>
        <begin position="949"/>
        <end position="1066"/>
    </location>
</feature>
<dbReference type="SUPFAM" id="SSF54211">
    <property type="entry name" value="Ribosomal protein S5 domain 2-like"/>
    <property type="match status" value="1"/>
</dbReference>
<dbReference type="Pfam" id="PF14703">
    <property type="entry name" value="PHM7_cyt"/>
    <property type="match status" value="1"/>
</dbReference>
<feature type="transmembrane region" description="Helical" evidence="8">
    <location>
        <begin position="464"/>
        <end position="486"/>
    </location>
</feature>
<comment type="similarity">
    <text evidence="2">Belongs to the CSC1 (TC 1.A.17) family.</text>
</comment>
<feature type="transmembrane region" description="Helical" evidence="8">
    <location>
        <begin position="153"/>
        <end position="173"/>
    </location>
</feature>
<dbReference type="Pfam" id="PF01205">
    <property type="entry name" value="Impact_N"/>
    <property type="match status" value="1"/>
</dbReference>
<evidence type="ECO:0000259" key="12">
    <source>
        <dbReference type="Pfam" id="PF14703"/>
    </source>
</evidence>
<evidence type="ECO:0000313" key="14">
    <source>
        <dbReference type="Proteomes" id="UP000620124"/>
    </source>
</evidence>
<dbReference type="InterPro" id="IPR036956">
    <property type="entry name" value="Impact_N_sf"/>
</dbReference>
<name>A0A8H6YP20_9AGAR</name>
<dbReference type="Gene3D" id="3.30.230.30">
    <property type="entry name" value="Impact, N-terminal domain"/>
    <property type="match status" value="1"/>
</dbReference>
<accession>A0A8H6YP20</accession>
<comment type="subcellular location">
    <subcellularLocation>
        <location evidence="1">Membrane</location>
        <topology evidence="1">Multi-pass membrane protein</topology>
    </subcellularLocation>
</comment>
<evidence type="ECO:0000256" key="4">
    <source>
        <dbReference type="ARBA" id="ARBA00022692"/>
    </source>
</evidence>
<evidence type="ECO:0000256" key="7">
    <source>
        <dbReference type="SAM" id="Coils"/>
    </source>
</evidence>
<feature type="transmembrane region" description="Helical" evidence="8">
    <location>
        <begin position="650"/>
        <end position="670"/>
    </location>
</feature>
<dbReference type="GO" id="GO:0005886">
    <property type="term" value="C:plasma membrane"/>
    <property type="evidence" value="ECO:0007669"/>
    <property type="project" value="TreeGrafter"/>
</dbReference>
<feature type="transmembrane region" description="Helical" evidence="8">
    <location>
        <begin position="23"/>
        <end position="44"/>
    </location>
</feature>
<reference evidence="13" key="1">
    <citation type="submission" date="2020-05" db="EMBL/GenBank/DDBJ databases">
        <title>Mycena genomes resolve the evolution of fungal bioluminescence.</title>
        <authorList>
            <person name="Tsai I.J."/>
        </authorList>
    </citation>
    <scope>NUCLEOTIDE SEQUENCE</scope>
    <source>
        <strain evidence="13">CCC161011</strain>
    </source>
</reference>
<evidence type="ECO:0000256" key="2">
    <source>
        <dbReference type="ARBA" id="ARBA00007779"/>
    </source>
</evidence>
<gene>
    <name evidence="13" type="ORF">MVEN_00568300</name>
</gene>